<dbReference type="GO" id="GO:0035870">
    <property type="term" value="F:dITP diphosphatase activity"/>
    <property type="evidence" value="ECO:0007669"/>
    <property type="project" value="UniProtKB-UniRule"/>
</dbReference>
<dbReference type="InterPro" id="IPR020922">
    <property type="entry name" value="dITP/XTP_pyrophosphatase"/>
</dbReference>
<dbReference type="GO" id="GO:0000166">
    <property type="term" value="F:nucleotide binding"/>
    <property type="evidence" value="ECO:0007669"/>
    <property type="project" value="UniProtKB-KW"/>
</dbReference>
<evidence type="ECO:0000313" key="12">
    <source>
        <dbReference type="EMBL" id="PIP19768.1"/>
    </source>
</evidence>
<protein>
    <recommendedName>
        <fullName evidence="10">dITP/XTP pyrophosphatase</fullName>
        <ecNumber evidence="10">3.6.1.66</ecNumber>
    </recommendedName>
    <alternativeName>
        <fullName evidence="10">Non-canonical purine NTP pyrophosphatase</fullName>
    </alternativeName>
    <alternativeName>
        <fullName evidence="10">Non-standard purine NTP pyrophosphatase</fullName>
    </alternativeName>
    <alternativeName>
        <fullName evidence="10">Nucleoside-triphosphate diphosphatase</fullName>
    </alternativeName>
    <alternativeName>
        <fullName evidence="10">Nucleoside-triphosphate pyrophosphatase</fullName>
        <shortName evidence="10">NTPase</shortName>
    </alternativeName>
</protein>
<comment type="caution">
    <text evidence="10">Lacks conserved residue(s) required for the propagation of feature annotation.</text>
</comment>
<name>A0A2G9YKK2_9BACT</name>
<evidence type="ECO:0000256" key="1">
    <source>
        <dbReference type="ARBA" id="ARBA00008023"/>
    </source>
</evidence>
<dbReference type="HAMAP" id="MF_01405">
    <property type="entry name" value="Non_canon_purine_NTPase"/>
    <property type="match status" value="1"/>
</dbReference>
<keyword evidence="7 10" id="KW-0546">Nucleotide metabolism</keyword>
<comment type="similarity">
    <text evidence="1 10 11">Belongs to the HAM1 NTPase family.</text>
</comment>
<evidence type="ECO:0000256" key="11">
    <source>
        <dbReference type="RuleBase" id="RU003781"/>
    </source>
</evidence>
<feature type="binding site" evidence="10">
    <location>
        <position position="176"/>
    </location>
    <ligand>
        <name>substrate</name>
    </ligand>
</feature>
<feature type="binding site" evidence="10">
    <location>
        <position position="70"/>
    </location>
    <ligand>
        <name>Mg(2+)</name>
        <dbReference type="ChEBI" id="CHEBI:18420"/>
    </ligand>
</feature>
<comment type="catalytic activity">
    <reaction evidence="9 10">
        <text>XTP + H2O = XMP + diphosphate + H(+)</text>
        <dbReference type="Rhea" id="RHEA:28610"/>
        <dbReference type="ChEBI" id="CHEBI:15377"/>
        <dbReference type="ChEBI" id="CHEBI:15378"/>
        <dbReference type="ChEBI" id="CHEBI:33019"/>
        <dbReference type="ChEBI" id="CHEBI:57464"/>
        <dbReference type="ChEBI" id="CHEBI:61314"/>
        <dbReference type="EC" id="3.6.1.66"/>
    </reaction>
</comment>
<dbReference type="CDD" id="cd00515">
    <property type="entry name" value="HAM1"/>
    <property type="match status" value="1"/>
</dbReference>
<evidence type="ECO:0000256" key="10">
    <source>
        <dbReference type="HAMAP-Rule" id="MF_01405"/>
    </source>
</evidence>
<comment type="function">
    <text evidence="10">Pyrophosphatase that catalyzes the hydrolysis of nucleoside triphosphates to their monophosphate derivatives, with a high preference for the non-canonical purine nucleotides XTP (xanthosine triphosphate), dITP (deoxyinosine triphosphate) and ITP. Seems to function as a house-cleaning enzyme that removes non-canonical purine nucleotides from the nucleotide pool, thus preventing their incorporation into DNA/RNA and avoiding chromosomal lesions.</text>
</comment>
<evidence type="ECO:0000256" key="7">
    <source>
        <dbReference type="ARBA" id="ARBA00023080"/>
    </source>
</evidence>
<comment type="cofactor">
    <cofactor evidence="10">
        <name>Mg(2+)</name>
        <dbReference type="ChEBI" id="CHEBI:18420"/>
    </cofactor>
    <text evidence="10">Binds 1 Mg(2+) ion per subunit.</text>
</comment>
<dbReference type="GO" id="GO:0005829">
    <property type="term" value="C:cytosol"/>
    <property type="evidence" value="ECO:0007669"/>
    <property type="project" value="TreeGrafter"/>
</dbReference>
<organism evidence="12 13">
    <name type="scientific">Candidatus Sherwoodlollariibacterium unditelluris</name>
    <dbReference type="NCBI Taxonomy" id="1974757"/>
    <lineage>
        <taxon>Bacteria</taxon>
        <taxon>Pseudomonadati</taxon>
        <taxon>Candidatus Omnitrophota</taxon>
        <taxon>Candidatus Sherwoodlollariibacterium</taxon>
    </lineage>
</organism>
<feature type="binding site" evidence="10">
    <location>
        <begin position="8"/>
        <end position="13"/>
    </location>
    <ligand>
        <name>substrate</name>
    </ligand>
</feature>
<reference evidence="12 13" key="1">
    <citation type="submission" date="2017-09" db="EMBL/GenBank/DDBJ databases">
        <title>Depth-based differentiation of microbial function through sediment-hosted aquifers and enrichment of novel symbionts in the deep terrestrial subsurface.</title>
        <authorList>
            <person name="Probst A.J."/>
            <person name="Ladd B."/>
            <person name="Jarett J.K."/>
            <person name="Geller-Mcgrath D.E."/>
            <person name="Sieber C.M."/>
            <person name="Emerson J.B."/>
            <person name="Anantharaman K."/>
            <person name="Thomas B.C."/>
            <person name="Malmstrom R."/>
            <person name="Stieglmeier M."/>
            <person name="Klingl A."/>
            <person name="Woyke T."/>
            <person name="Ryan C.M."/>
            <person name="Banfield J.F."/>
        </authorList>
    </citation>
    <scope>NUCLEOTIDE SEQUENCE [LARGE SCALE GENOMIC DNA]</scope>
    <source>
        <strain evidence="12">CG23_combo_of_CG06-09_8_20_14_all_41_10</strain>
    </source>
</reference>
<evidence type="ECO:0000256" key="9">
    <source>
        <dbReference type="ARBA" id="ARBA00052017"/>
    </source>
</evidence>
<evidence type="ECO:0000256" key="4">
    <source>
        <dbReference type="ARBA" id="ARBA00022741"/>
    </source>
</evidence>
<keyword evidence="5 10" id="KW-0378">Hydrolase</keyword>
<dbReference type="InterPro" id="IPR002637">
    <property type="entry name" value="RdgB/HAM1"/>
</dbReference>
<evidence type="ECO:0000256" key="3">
    <source>
        <dbReference type="ARBA" id="ARBA00022723"/>
    </source>
</evidence>
<comment type="catalytic activity">
    <reaction evidence="8 10">
        <text>dITP + H2O = dIMP + diphosphate + H(+)</text>
        <dbReference type="Rhea" id="RHEA:28342"/>
        <dbReference type="ChEBI" id="CHEBI:15377"/>
        <dbReference type="ChEBI" id="CHEBI:15378"/>
        <dbReference type="ChEBI" id="CHEBI:33019"/>
        <dbReference type="ChEBI" id="CHEBI:61194"/>
        <dbReference type="ChEBI" id="CHEBI:61382"/>
        <dbReference type="EC" id="3.6.1.66"/>
    </reaction>
</comment>
<feature type="binding site" evidence="10">
    <location>
        <position position="71"/>
    </location>
    <ligand>
        <name>substrate</name>
    </ligand>
</feature>
<comment type="subunit">
    <text evidence="2 10">Homodimer.</text>
</comment>
<feature type="active site" description="Proton acceptor" evidence="10">
    <location>
        <position position="70"/>
    </location>
</feature>
<feature type="binding site" evidence="10">
    <location>
        <begin position="181"/>
        <end position="182"/>
    </location>
    <ligand>
        <name>substrate</name>
    </ligand>
</feature>
<keyword evidence="3 10" id="KW-0479">Metal-binding</keyword>
<dbReference type="EC" id="3.6.1.66" evidence="10"/>
<evidence type="ECO:0000256" key="6">
    <source>
        <dbReference type="ARBA" id="ARBA00022842"/>
    </source>
</evidence>
<accession>A0A2G9YKK2</accession>
<evidence type="ECO:0000256" key="5">
    <source>
        <dbReference type="ARBA" id="ARBA00022801"/>
    </source>
</evidence>
<dbReference type="GO" id="GO:0009117">
    <property type="term" value="P:nucleotide metabolic process"/>
    <property type="evidence" value="ECO:0007669"/>
    <property type="project" value="UniProtKB-KW"/>
</dbReference>
<dbReference type="GO" id="GO:0036220">
    <property type="term" value="F:ITP diphosphatase activity"/>
    <property type="evidence" value="ECO:0007669"/>
    <property type="project" value="UniProtKB-UniRule"/>
</dbReference>
<dbReference type="Gene3D" id="3.90.950.10">
    <property type="match status" value="1"/>
</dbReference>
<feature type="binding site" evidence="10">
    <location>
        <begin position="153"/>
        <end position="156"/>
    </location>
    <ligand>
        <name>substrate</name>
    </ligand>
</feature>
<keyword evidence="6 10" id="KW-0460">Magnesium</keyword>
<dbReference type="GO" id="GO:0046872">
    <property type="term" value="F:metal ion binding"/>
    <property type="evidence" value="ECO:0007669"/>
    <property type="project" value="UniProtKB-KW"/>
</dbReference>
<proteinExistence type="inferred from homology"/>
<evidence type="ECO:0000256" key="2">
    <source>
        <dbReference type="ARBA" id="ARBA00011738"/>
    </source>
</evidence>
<comment type="catalytic activity">
    <reaction evidence="10">
        <text>ITP + H2O = IMP + diphosphate + H(+)</text>
        <dbReference type="Rhea" id="RHEA:29399"/>
        <dbReference type="ChEBI" id="CHEBI:15377"/>
        <dbReference type="ChEBI" id="CHEBI:15378"/>
        <dbReference type="ChEBI" id="CHEBI:33019"/>
        <dbReference type="ChEBI" id="CHEBI:58053"/>
        <dbReference type="ChEBI" id="CHEBI:61402"/>
        <dbReference type="EC" id="3.6.1.66"/>
    </reaction>
</comment>
<dbReference type="AlphaFoldDB" id="A0A2G9YKK2"/>
<dbReference type="FunFam" id="3.90.950.10:FF:000001">
    <property type="entry name" value="dITP/XTP pyrophosphatase"/>
    <property type="match status" value="1"/>
</dbReference>
<dbReference type="GO" id="GO:0036222">
    <property type="term" value="F:XTP diphosphatase activity"/>
    <property type="evidence" value="ECO:0007669"/>
    <property type="project" value="UniProtKB-UniRule"/>
</dbReference>
<dbReference type="GO" id="GO:0009146">
    <property type="term" value="P:purine nucleoside triphosphate catabolic process"/>
    <property type="evidence" value="ECO:0007669"/>
    <property type="project" value="UniProtKB-UniRule"/>
</dbReference>
<evidence type="ECO:0000313" key="13">
    <source>
        <dbReference type="Proteomes" id="UP000231292"/>
    </source>
</evidence>
<dbReference type="Proteomes" id="UP000231292">
    <property type="component" value="Unassembled WGS sequence"/>
</dbReference>
<comment type="caution">
    <text evidence="12">The sequence shown here is derived from an EMBL/GenBank/DDBJ whole genome shotgun (WGS) entry which is preliminary data.</text>
</comment>
<keyword evidence="4 10" id="KW-0547">Nucleotide-binding</keyword>
<dbReference type="NCBIfam" id="TIGR00042">
    <property type="entry name" value="RdgB/HAM1 family non-canonical purine NTP pyrophosphatase"/>
    <property type="match status" value="1"/>
</dbReference>
<dbReference type="GO" id="GO:0017111">
    <property type="term" value="F:ribonucleoside triphosphate phosphatase activity"/>
    <property type="evidence" value="ECO:0007669"/>
    <property type="project" value="InterPro"/>
</dbReference>
<dbReference type="SUPFAM" id="SSF52972">
    <property type="entry name" value="ITPase-like"/>
    <property type="match status" value="1"/>
</dbReference>
<dbReference type="EMBL" id="PCRK01000022">
    <property type="protein sequence ID" value="PIP19768.1"/>
    <property type="molecule type" value="Genomic_DNA"/>
</dbReference>
<dbReference type="PANTHER" id="PTHR11067:SF9">
    <property type="entry name" value="INOSINE TRIPHOSPHATE PYROPHOSPHATASE"/>
    <property type="match status" value="1"/>
</dbReference>
<gene>
    <name evidence="12" type="primary">rdgB</name>
    <name evidence="12" type="ORF">COX41_01100</name>
</gene>
<dbReference type="InterPro" id="IPR029001">
    <property type="entry name" value="ITPase-like_fam"/>
</dbReference>
<dbReference type="PANTHER" id="PTHR11067">
    <property type="entry name" value="INOSINE TRIPHOSPHATE PYROPHOSPHATASE/HAM1 PROTEIN"/>
    <property type="match status" value="1"/>
</dbReference>
<sequence>MLELIVATKNKKKLKEIWEILRGFNLKLSSLVDYSRAPRIIENGKTFKDNAVKKAVKIARFSKKLVLGEDSGLCVNALSGAPGVYSSRFSGKNKSDIRNNLKLLKLLRGLPLNKRKAYYICAVALADEHGLLGVVEGKCRGAIGFVLKGSRGFGYDPLFVIPKYNKTFAQLGEKIKYGMSHRYHALSKAKKIIQKYIEKHKGN</sequence>
<dbReference type="Pfam" id="PF01725">
    <property type="entry name" value="Ham1p_like"/>
    <property type="match status" value="1"/>
</dbReference>
<evidence type="ECO:0000256" key="8">
    <source>
        <dbReference type="ARBA" id="ARBA00051875"/>
    </source>
</evidence>